<proteinExistence type="predicted"/>
<protein>
    <submittedName>
        <fullName evidence="2">Uncharacterized protein</fullName>
    </submittedName>
</protein>
<evidence type="ECO:0000313" key="2">
    <source>
        <dbReference type="EMBL" id="OJD21253.1"/>
    </source>
</evidence>
<evidence type="ECO:0000313" key="3">
    <source>
        <dbReference type="Proteomes" id="UP000242791"/>
    </source>
</evidence>
<name>A0A1J9R111_9EURO</name>
<dbReference type="EMBL" id="LGTZ01001491">
    <property type="protein sequence ID" value="OJD21253.1"/>
    <property type="molecule type" value="Genomic_DNA"/>
</dbReference>
<dbReference type="STRING" id="1658174.A0A1J9R111"/>
<feature type="compositionally biased region" description="Basic residues" evidence="1">
    <location>
        <begin position="108"/>
        <end position="117"/>
    </location>
</feature>
<evidence type="ECO:0000256" key="1">
    <source>
        <dbReference type="SAM" id="MobiDB-lite"/>
    </source>
</evidence>
<sequence length="188" mass="21684">MWHKLDQHPRFLTEKLFPSLHQLDYVRQLISPISSECDLRYYERQTVENQVRAIIDRIYENDELKRAFGLRGSMLTLGLPTRAADANPGDQQSSVEPMVGTEASTGKRIGKKNKTRKKETTMVTRGQADRFCIYRQDGDEYTPALAIEDKATPDHPTYNPNNSTNSKGTEFKSWEHVVMSFRNIIINY</sequence>
<feature type="region of interest" description="Disordered" evidence="1">
    <location>
        <begin position="85"/>
        <end position="122"/>
    </location>
</feature>
<organism evidence="2 3">
    <name type="scientific">Blastomyces percursus</name>
    <dbReference type="NCBI Taxonomy" id="1658174"/>
    <lineage>
        <taxon>Eukaryota</taxon>
        <taxon>Fungi</taxon>
        <taxon>Dikarya</taxon>
        <taxon>Ascomycota</taxon>
        <taxon>Pezizomycotina</taxon>
        <taxon>Eurotiomycetes</taxon>
        <taxon>Eurotiomycetidae</taxon>
        <taxon>Onygenales</taxon>
        <taxon>Ajellomycetaceae</taxon>
        <taxon>Blastomyces</taxon>
    </lineage>
</organism>
<comment type="caution">
    <text evidence="2">The sequence shown here is derived from an EMBL/GenBank/DDBJ whole genome shotgun (WGS) entry which is preliminary data.</text>
</comment>
<accession>A0A1J9R111</accession>
<dbReference type="Proteomes" id="UP000242791">
    <property type="component" value="Unassembled WGS sequence"/>
</dbReference>
<dbReference type="VEuPathDB" id="FungiDB:ACJ73_07406"/>
<gene>
    <name evidence="2" type="ORF">ACJ73_07406</name>
</gene>
<keyword evidence="3" id="KW-1185">Reference proteome</keyword>
<dbReference type="OrthoDB" id="2156052at2759"/>
<reference evidence="2 3" key="1">
    <citation type="submission" date="2015-08" db="EMBL/GenBank/DDBJ databases">
        <title>Emmonsia species relationships and genome sequence.</title>
        <authorList>
            <person name="Cuomo C.A."/>
            <person name="Schwartz I.S."/>
            <person name="Kenyon C."/>
            <person name="De Hoog G.S."/>
            <person name="Govender N.P."/>
            <person name="Botha A."/>
            <person name="Moreno L."/>
            <person name="De Vries M."/>
            <person name="Munoz J.F."/>
            <person name="Stielow J.B."/>
        </authorList>
    </citation>
    <scope>NUCLEOTIDE SEQUENCE [LARGE SCALE GENOMIC DNA]</scope>
    <source>
        <strain evidence="2 3">EI222</strain>
    </source>
</reference>
<dbReference type="AlphaFoldDB" id="A0A1J9R111"/>